<reference evidence="2 4" key="2">
    <citation type="journal article" date="2014" name="BMC Genomics">
        <title>An improved genome release (version Mt4.0) for the model legume Medicago truncatula.</title>
        <authorList>
            <person name="Tang H."/>
            <person name="Krishnakumar V."/>
            <person name="Bidwell S."/>
            <person name="Rosen B."/>
            <person name="Chan A."/>
            <person name="Zhou S."/>
            <person name="Gentzbittel L."/>
            <person name="Childs K.L."/>
            <person name="Yandell M."/>
            <person name="Gundlach H."/>
            <person name="Mayer K.F."/>
            <person name="Schwartz D.C."/>
            <person name="Town C.D."/>
        </authorList>
    </citation>
    <scope>GENOME REANNOTATION</scope>
    <source>
        <strain evidence="2">A17</strain>
        <strain evidence="3 4">cv. Jemalong A17</strain>
    </source>
</reference>
<accession>A0A072UCD7</accession>
<dbReference type="HOGENOM" id="CLU_2187871_0_0_1"/>
<evidence type="ECO:0000313" key="4">
    <source>
        <dbReference type="Proteomes" id="UP000002051"/>
    </source>
</evidence>
<keyword evidence="4" id="KW-1185">Reference proteome</keyword>
<organism evidence="2 4">
    <name type="scientific">Medicago truncatula</name>
    <name type="common">Barrel medic</name>
    <name type="synonym">Medicago tribuloides</name>
    <dbReference type="NCBI Taxonomy" id="3880"/>
    <lineage>
        <taxon>Eukaryota</taxon>
        <taxon>Viridiplantae</taxon>
        <taxon>Streptophyta</taxon>
        <taxon>Embryophyta</taxon>
        <taxon>Tracheophyta</taxon>
        <taxon>Spermatophyta</taxon>
        <taxon>Magnoliopsida</taxon>
        <taxon>eudicotyledons</taxon>
        <taxon>Gunneridae</taxon>
        <taxon>Pentapetalae</taxon>
        <taxon>rosids</taxon>
        <taxon>fabids</taxon>
        <taxon>Fabales</taxon>
        <taxon>Fabaceae</taxon>
        <taxon>Papilionoideae</taxon>
        <taxon>50 kb inversion clade</taxon>
        <taxon>NPAAA clade</taxon>
        <taxon>Hologalegina</taxon>
        <taxon>IRL clade</taxon>
        <taxon>Trifolieae</taxon>
        <taxon>Medicago</taxon>
    </lineage>
</organism>
<evidence type="ECO:0000313" key="2">
    <source>
        <dbReference type="EMBL" id="KEH26728.1"/>
    </source>
</evidence>
<sequence length="109" mass="12307">MILIVPSNACDTLLSHSLLSALFSFWLHGLYSCQLSCFVALLCEQSDRKRDGGRLYVRHERGREKSGEGKIAAADYRRQNDHLVSLTSAMTERHNIVVNSMRKITPITT</sequence>
<dbReference type="Proteomes" id="UP000002051">
    <property type="component" value="Chromosome 6"/>
</dbReference>
<reference evidence="2 4" key="1">
    <citation type="journal article" date="2011" name="Nature">
        <title>The Medicago genome provides insight into the evolution of rhizobial symbioses.</title>
        <authorList>
            <person name="Young N.D."/>
            <person name="Debelle F."/>
            <person name="Oldroyd G.E."/>
            <person name="Geurts R."/>
            <person name="Cannon S.B."/>
            <person name="Udvardi M.K."/>
            <person name="Benedito V.A."/>
            <person name="Mayer K.F."/>
            <person name="Gouzy J."/>
            <person name="Schoof H."/>
            <person name="Van de Peer Y."/>
            <person name="Proost S."/>
            <person name="Cook D.R."/>
            <person name="Meyers B.C."/>
            <person name="Spannagl M."/>
            <person name="Cheung F."/>
            <person name="De Mita S."/>
            <person name="Krishnakumar V."/>
            <person name="Gundlach H."/>
            <person name="Zhou S."/>
            <person name="Mudge J."/>
            <person name="Bharti A.K."/>
            <person name="Murray J.D."/>
            <person name="Naoumkina M.A."/>
            <person name="Rosen B."/>
            <person name="Silverstein K.A."/>
            <person name="Tang H."/>
            <person name="Rombauts S."/>
            <person name="Zhao P.X."/>
            <person name="Zhou P."/>
            <person name="Barbe V."/>
            <person name="Bardou P."/>
            <person name="Bechner M."/>
            <person name="Bellec A."/>
            <person name="Berger A."/>
            <person name="Berges H."/>
            <person name="Bidwell S."/>
            <person name="Bisseling T."/>
            <person name="Choisne N."/>
            <person name="Couloux A."/>
            <person name="Denny R."/>
            <person name="Deshpande S."/>
            <person name="Dai X."/>
            <person name="Doyle J.J."/>
            <person name="Dudez A.M."/>
            <person name="Farmer A.D."/>
            <person name="Fouteau S."/>
            <person name="Franken C."/>
            <person name="Gibelin C."/>
            <person name="Gish J."/>
            <person name="Goldstein S."/>
            <person name="Gonzalez A.J."/>
            <person name="Green P.J."/>
            <person name="Hallab A."/>
            <person name="Hartog M."/>
            <person name="Hua A."/>
            <person name="Humphray S.J."/>
            <person name="Jeong D.H."/>
            <person name="Jing Y."/>
            <person name="Jocker A."/>
            <person name="Kenton S.M."/>
            <person name="Kim D.J."/>
            <person name="Klee K."/>
            <person name="Lai H."/>
            <person name="Lang C."/>
            <person name="Lin S."/>
            <person name="Macmil S.L."/>
            <person name="Magdelenat G."/>
            <person name="Matthews L."/>
            <person name="McCorrison J."/>
            <person name="Monaghan E.L."/>
            <person name="Mun J.H."/>
            <person name="Najar F.Z."/>
            <person name="Nicholson C."/>
            <person name="Noirot C."/>
            <person name="O'Bleness M."/>
            <person name="Paule C.R."/>
            <person name="Poulain J."/>
            <person name="Prion F."/>
            <person name="Qin B."/>
            <person name="Qu C."/>
            <person name="Retzel E.F."/>
            <person name="Riddle C."/>
            <person name="Sallet E."/>
            <person name="Samain S."/>
            <person name="Samson N."/>
            <person name="Sanders I."/>
            <person name="Saurat O."/>
            <person name="Scarpelli C."/>
            <person name="Schiex T."/>
            <person name="Segurens B."/>
            <person name="Severin A.J."/>
            <person name="Sherrier D.J."/>
            <person name="Shi R."/>
            <person name="Sims S."/>
            <person name="Singer S.R."/>
            <person name="Sinharoy S."/>
            <person name="Sterck L."/>
            <person name="Viollet A."/>
            <person name="Wang B.B."/>
            <person name="Wang K."/>
            <person name="Wang M."/>
            <person name="Wang X."/>
            <person name="Warfsmann J."/>
            <person name="Weissenbach J."/>
            <person name="White D.D."/>
            <person name="White J.D."/>
            <person name="Wiley G.B."/>
            <person name="Wincker P."/>
            <person name="Xing Y."/>
            <person name="Yang L."/>
            <person name="Yao Z."/>
            <person name="Ying F."/>
            <person name="Zhai J."/>
            <person name="Zhou L."/>
            <person name="Zuber A."/>
            <person name="Denarie J."/>
            <person name="Dixon R.A."/>
            <person name="May G.D."/>
            <person name="Schwartz D.C."/>
            <person name="Rogers J."/>
            <person name="Quetier F."/>
            <person name="Town C.D."/>
            <person name="Roe B.A."/>
        </authorList>
    </citation>
    <scope>NUCLEOTIDE SEQUENCE [LARGE SCALE GENOMIC DNA]</scope>
    <source>
        <strain evidence="2">A17</strain>
        <strain evidence="3 4">cv. Jemalong A17</strain>
    </source>
</reference>
<evidence type="ECO:0000313" key="3">
    <source>
        <dbReference type="EnsemblPlants" id="KEH26728"/>
    </source>
</evidence>
<name>A0A072UCD7_MEDTR</name>
<proteinExistence type="predicted"/>
<keyword evidence="1" id="KW-0472">Membrane</keyword>
<dbReference type="EMBL" id="CM001222">
    <property type="protein sequence ID" value="KEH26728.1"/>
    <property type="molecule type" value="Genomic_DNA"/>
</dbReference>
<evidence type="ECO:0000256" key="1">
    <source>
        <dbReference type="SAM" id="Phobius"/>
    </source>
</evidence>
<reference evidence="3" key="3">
    <citation type="submission" date="2015-04" db="UniProtKB">
        <authorList>
            <consortium name="EnsemblPlants"/>
        </authorList>
    </citation>
    <scope>IDENTIFICATION</scope>
    <source>
        <strain evidence="3">cv. Jemalong A17</strain>
    </source>
</reference>
<keyword evidence="1" id="KW-1133">Transmembrane helix</keyword>
<keyword evidence="1 2" id="KW-0812">Transmembrane</keyword>
<dbReference type="EnsemblPlants" id="KEH26728">
    <property type="protein sequence ID" value="KEH26728"/>
    <property type="gene ID" value="MTR_6g472260"/>
</dbReference>
<dbReference type="AlphaFoldDB" id="A0A072UCD7"/>
<feature type="transmembrane region" description="Helical" evidence="1">
    <location>
        <begin position="23"/>
        <end position="43"/>
    </location>
</feature>
<gene>
    <name evidence="2" type="ordered locus">MTR_6g472260</name>
</gene>
<protein>
    <submittedName>
        <fullName evidence="2">Transmembrane protein, putative</fullName>
    </submittedName>
</protein>